<dbReference type="EMBL" id="AYGX02000157">
    <property type="protein sequence ID" value="KRO24931.1"/>
    <property type="molecule type" value="Genomic_DNA"/>
</dbReference>
<name>A0A0R2NM67_9LACO</name>
<protein>
    <submittedName>
        <fullName evidence="1">Uncharacterized protein</fullName>
    </submittedName>
</protein>
<reference evidence="1 2" key="1">
    <citation type="journal article" date="2015" name="Genome Announc.">
        <title>Expanding the biotechnology potential of lactobacilli through comparative genomics of 213 strains and associated genera.</title>
        <authorList>
            <person name="Sun Z."/>
            <person name="Harris H.M."/>
            <person name="McCann A."/>
            <person name="Guo C."/>
            <person name="Argimon S."/>
            <person name="Zhang W."/>
            <person name="Yang X."/>
            <person name="Jeffery I.B."/>
            <person name="Cooney J.C."/>
            <person name="Kagawa T.F."/>
            <person name="Liu W."/>
            <person name="Song Y."/>
            <person name="Salvetti E."/>
            <person name="Wrobel A."/>
            <person name="Rasinkangas P."/>
            <person name="Parkhill J."/>
            <person name="Rea M.C."/>
            <person name="O'Sullivan O."/>
            <person name="Ritari J."/>
            <person name="Douillard F.P."/>
            <person name="Paul Ross R."/>
            <person name="Yang R."/>
            <person name="Briner A.E."/>
            <person name="Felis G.E."/>
            <person name="de Vos W.M."/>
            <person name="Barrangou R."/>
            <person name="Klaenhammer T.R."/>
            <person name="Caufield P.W."/>
            <person name="Cui Y."/>
            <person name="Zhang H."/>
            <person name="O'Toole P.W."/>
        </authorList>
    </citation>
    <scope>NUCLEOTIDE SEQUENCE [LARGE SCALE GENOMIC DNA]</scope>
    <source>
        <strain evidence="1 2">DSM 21115</strain>
    </source>
</reference>
<accession>A0A0R2NM67</accession>
<organism evidence="1 2">
    <name type="scientific">Lactiplantibacillus fabifermentans DSM 21115</name>
    <dbReference type="NCBI Taxonomy" id="1413187"/>
    <lineage>
        <taxon>Bacteria</taxon>
        <taxon>Bacillati</taxon>
        <taxon>Bacillota</taxon>
        <taxon>Bacilli</taxon>
        <taxon>Lactobacillales</taxon>
        <taxon>Lactobacillaceae</taxon>
        <taxon>Lactiplantibacillus</taxon>
    </lineage>
</organism>
<dbReference type="Proteomes" id="UP000050920">
    <property type="component" value="Unassembled WGS sequence"/>
</dbReference>
<evidence type="ECO:0000313" key="2">
    <source>
        <dbReference type="Proteomes" id="UP000050920"/>
    </source>
</evidence>
<keyword evidence="2" id="KW-1185">Reference proteome</keyword>
<proteinExistence type="predicted"/>
<evidence type="ECO:0000313" key="1">
    <source>
        <dbReference type="EMBL" id="KRO24931.1"/>
    </source>
</evidence>
<gene>
    <name evidence="1" type="ORF">DY78_GL001531</name>
</gene>
<dbReference type="RefSeq" id="WP_024624691.1">
    <property type="nucleotide sequence ID" value="NZ_AYGX02000157.1"/>
</dbReference>
<dbReference type="AlphaFoldDB" id="A0A0R2NM67"/>
<dbReference type="InterPro" id="IPR009681">
    <property type="entry name" value="Phage_TAC_Siphoviridae"/>
</dbReference>
<dbReference type="Pfam" id="PF06896">
    <property type="entry name" value="Phage_TAC_3"/>
    <property type="match status" value="1"/>
</dbReference>
<sequence>MKINAKNYFKINKTADVTPTNNIIRLATKVQIGMLESQDTEKEVTELDAMKNGLELQDDMADFVQRVMGYTEKQMETINDTISIERFGEGVGYLIMRLNGISDADIKLSEQKQRKAIEDAKSSK</sequence>
<comment type="caution">
    <text evidence="1">The sequence shown here is derived from an EMBL/GenBank/DDBJ whole genome shotgun (WGS) entry which is preliminary data.</text>
</comment>